<comment type="subcellular location">
    <subcellularLocation>
        <location evidence="1">Membrane</location>
    </subcellularLocation>
</comment>
<name>A0A4R3I1W3_PAULE</name>
<dbReference type="GO" id="GO:0008381">
    <property type="term" value="F:mechanosensitive monoatomic ion channel activity"/>
    <property type="evidence" value="ECO:0007669"/>
    <property type="project" value="UniProtKB-ARBA"/>
</dbReference>
<keyword evidence="2 5" id="KW-0812">Transmembrane</keyword>
<gene>
    <name evidence="7" type="ORF">EDC30_103151</name>
</gene>
<feature type="domain" description="Mechanosensitive ion channel MscS" evidence="6">
    <location>
        <begin position="98"/>
        <end position="168"/>
    </location>
</feature>
<dbReference type="PANTHER" id="PTHR30566:SF27">
    <property type="entry name" value="MECHANOSENSITIVE ION CHANNEL PROTEIN"/>
    <property type="match status" value="1"/>
</dbReference>
<evidence type="ECO:0000256" key="3">
    <source>
        <dbReference type="ARBA" id="ARBA00022989"/>
    </source>
</evidence>
<evidence type="ECO:0000259" key="6">
    <source>
        <dbReference type="Pfam" id="PF00924"/>
    </source>
</evidence>
<reference evidence="7 8" key="1">
    <citation type="submission" date="2019-03" db="EMBL/GenBank/DDBJ databases">
        <title>Genomic Encyclopedia of Type Strains, Phase IV (KMG-IV): sequencing the most valuable type-strain genomes for metagenomic binning, comparative biology and taxonomic classification.</title>
        <authorList>
            <person name="Goeker M."/>
        </authorList>
    </citation>
    <scope>NUCLEOTIDE SEQUENCE [LARGE SCALE GENOMIC DNA]</scope>
    <source>
        <strain evidence="7 8">DSM 7445</strain>
    </source>
</reference>
<feature type="transmembrane region" description="Helical" evidence="5">
    <location>
        <begin position="53"/>
        <end position="73"/>
    </location>
</feature>
<sequence length="276" mass="30303">MSHFQFLAQSEMGRIVATLITLLITMLMMKLIQKHARITTGTNLELAHRRGNFVLLKNLVLLASVIVVGTIWASKIAGAALSLAAVAGAMLIISKEFLANLLGSAFLTVSRLYRVGDFIELDGIAGRVIDTDLLATTLSEAQEGSQLTSRTVTLPHSMLLVKPLRNLTATGMYVVHMLKVVADPAEDLVALEQALLKAAHEVCDPWMAEADAHLKRIETRDMVDLPSAEPKVILQLNDVKQATLSLRYTCRPNERVKVEQAILRHYLAYRASARVA</sequence>
<evidence type="ECO:0000313" key="8">
    <source>
        <dbReference type="Proteomes" id="UP000295382"/>
    </source>
</evidence>
<keyword evidence="3 5" id="KW-1133">Transmembrane helix</keyword>
<dbReference type="InterPro" id="IPR023408">
    <property type="entry name" value="MscS_beta-dom_sf"/>
</dbReference>
<dbReference type="Gene3D" id="2.30.30.60">
    <property type="match status" value="1"/>
</dbReference>
<feature type="transmembrane region" description="Helical" evidence="5">
    <location>
        <begin position="12"/>
        <end position="32"/>
    </location>
</feature>
<feature type="transmembrane region" description="Helical" evidence="5">
    <location>
        <begin position="79"/>
        <end position="102"/>
    </location>
</feature>
<comment type="caution">
    <text evidence="7">The sequence shown here is derived from an EMBL/GenBank/DDBJ whole genome shotgun (WGS) entry which is preliminary data.</text>
</comment>
<dbReference type="Proteomes" id="UP000295382">
    <property type="component" value="Unassembled WGS sequence"/>
</dbReference>
<dbReference type="GO" id="GO:0016020">
    <property type="term" value="C:membrane"/>
    <property type="evidence" value="ECO:0007669"/>
    <property type="project" value="UniProtKB-SubCell"/>
</dbReference>
<dbReference type="EMBL" id="SLZQ01000003">
    <property type="protein sequence ID" value="TCS37859.1"/>
    <property type="molecule type" value="Genomic_DNA"/>
</dbReference>
<dbReference type="InterPro" id="IPR010920">
    <property type="entry name" value="LSM_dom_sf"/>
</dbReference>
<evidence type="ECO:0000256" key="1">
    <source>
        <dbReference type="ARBA" id="ARBA00004370"/>
    </source>
</evidence>
<evidence type="ECO:0000256" key="4">
    <source>
        <dbReference type="ARBA" id="ARBA00023136"/>
    </source>
</evidence>
<dbReference type="AlphaFoldDB" id="A0A4R3I1W3"/>
<keyword evidence="4 5" id="KW-0472">Membrane</keyword>
<evidence type="ECO:0000256" key="5">
    <source>
        <dbReference type="SAM" id="Phobius"/>
    </source>
</evidence>
<accession>A0A4R3I1W3</accession>
<dbReference type="Pfam" id="PF00924">
    <property type="entry name" value="MS_channel_2nd"/>
    <property type="match status" value="1"/>
</dbReference>
<dbReference type="RefSeq" id="WP_132257936.1">
    <property type="nucleotide sequence ID" value="NZ_SLZQ01000003.1"/>
</dbReference>
<dbReference type="OrthoDB" id="9775421at2"/>
<proteinExistence type="predicted"/>
<dbReference type="PANTHER" id="PTHR30566">
    <property type="entry name" value="YNAI-RELATED MECHANOSENSITIVE ION CHANNEL"/>
    <property type="match status" value="1"/>
</dbReference>
<organism evidence="7 8">
    <name type="scientific">Paucimonas lemoignei</name>
    <name type="common">Pseudomonas lemoignei</name>
    <dbReference type="NCBI Taxonomy" id="29443"/>
    <lineage>
        <taxon>Bacteria</taxon>
        <taxon>Pseudomonadati</taxon>
        <taxon>Pseudomonadota</taxon>
        <taxon>Betaproteobacteria</taxon>
        <taxon>Burkholderiales</taxon>
        <taxon>Burkholderiaceae</taxon>
        <taxon>Paucimonas</taxon>
    </lineage>
</organism>
<dbReference type="InterPro" id="IPR006685">
    <property type="entry name" value="MscS_channel_2nd"/>
</dbReference>
<keyword evidence="8" id="KW-1185">Reference proteome</keyword>
<evidence type="ECO:0000256" key="2">
    <source>
        <dbReference type="ARBA" id="ARBA00022692"/>
    </source>
</evidence>
<evidence type="ECO:0000313" key="7">
    <source>
        <dbReference type="EMBL" id="TCS37859.1"/>
    </source>
</evidence>
<protein>
    <submittedName>
        <fullName evidence="7">Mechanosensitive ion channel-like protein</fullName>
    </submittedName>
</protein>
<dbReference type="SUPFAM" id="SSF50182">
    <property type="entry name" value="Sm-like ribonucleoproteins"/>
    <property type="match status" value="1"/>
</dbReference>